<feature type="signal peptide" evidence="1">
    <location>
        <begin position="1"/>
        <end position="29"/>
    </location>
</feature>
<accession>A0AAD6XLI5</accession>
<evidence type="ECO:0000256" key="1">
    <source>
        <dbReference type="SAM" id="SignalP"/>
    </source>
</evidence>
<dbReference type="GO" id="GO:0005975">
    <property type="term" value="P:carbohydrate metabolic process"/>
    <property type="evidence" value="ECO:0007669"/>
    <property type="project" value="InterPro"/>
</dbReference>
<organism evidence="2 3">
    <name type="scientific">Mycena belliarum</name>
    <dbReference type="NCBI Taxonomy" id="1033014"/>
    <lineage>
        <taxon>Eukaryota</taxon>
        <taxon>Fungi</taxon>
        <taxon>Dikarya</taxon>
        <taxon>Basidiomycota</taxon>
        <taxon>Agaricomycotina</taxon>
        <taxon>Agaricomycetes</taxon>
        <taxon>Agaricomycetidae</taxon>
        <taxon>Agaricales</taxon>
        <taxon>Marasmiineae</taxon>
        <taxon>Mycenaceae</taxon>
        <taxon>Mycena</taxon>
    </lineage>
</organism>
<name>A0AAD6XLI5_9AGAR</name>
<dbReference type="Proteomes" id="UP001222325">
    <property type="component" value="Unassembled WGS sequence"/>
</dbReference>
<gene>
    <name evidence="2" type="ORF">B0H15DRAFT_860028</name>
</gene>
<feature type="chain" id="PRO_5042192121" evidence="1">
    <location>
        <begin position="30"/>
        <end position="93"/>
    </location>
</feature>
<dbReference type="Gene3D" id="3.20.20.300">
    <property type="entry name" value="Glycoside hydrolase, family 3, N-terminal domain"/>
    <property type="match status" value="1"/>
</dbReference>
<evidence type="ECO:0000313" key="3">
    <source>
        <dbReference type="Proteomes" id="UP001222325"/>
    </source>
</evidence>
<proteinExistence type="predicted"/>
<dbReference type="GO" id="GO:0004553">
    <property type="term" value="F:hydrolase activity, hydrolyzing O-glycosyl compounds"/>
    <property type="evidence" value="ECO:0007669"/>
    <property type="project" value="InterPro"/>
</dbReference>
<dbReference type="InterPro" id="IPR036962">
    <property type="entry name" value="Glyco_hydro_3_N_sf"/>
</dbReference>
<sequence>MQLTVMSPFGLVPLYGVLQVLLLAVSSNGQALDWTAAYAKAEKALANVSLNDKVNIASGQGSRARCIGNTAGIPSIGFPGFCLEGYCVVAKPT</sequence>
<dbReference type="AlphaFoldDB" id="A0AAD6XLI5"/>
<evidence type="ECO:0000313" key="2">
    <source>
        <dbReference type="EMBL" id="KAJ7078555.1"/>
    </source>
</evidence>
<reference evidence="2" key="1">
    <citation type="submission" date="2023-03" db="EMBL/GenBank/DDBJ databases">
        <title>Massive genome expansion in bonnet fungi (Mycena s.s.) driven by repeated elements and novel gene families across ecological guilds.</title>
        <authorList>
            <consortium name="Lawrence Berkeley National Laboratory"/>
            <person name="Harder C.B."/>
            <person name="Miyauchi S."/>
            <person name="Viragh M."/>
            <person name="Kuo A."/>
            <person name="Thoen E."/>
            <person name="Andreopoulos B."/>
            <person name="Lu D."/>
            <person name="Skrede I."/>
            <person name="Drula E."/>
            <person name="Henrissat B."/>
            <person name="Morin E."/>
            <person name="Kohler A."/>
            <person name="Barry K."/>
            <person name="LaButti K."/>
            <person name="Morin E."/>
            <person name="Salamov A."/>
            <person name="Lipzen A."/>
            <person name="Mereny Z."/>
            <person name="Hegedus B."/>
            <person name="Baldrian P."/>
            <person name="Stursova M."/>
            <person name="Weitz H."/>
            <person name="Taylor A."/>
            <person name="Grigoriev I.V."/>
            <person name="Nagy L.G."/>
            <person name="Martin F."/>
            <person name="Kauserud H."/>
        </authorList>
    </citation>
    <scope>NUCLEOTIDE SEQUENCE</scope>
    <source>
        <strain evidence="2">CBHHK173m</strain>
    </source>
</reference>
<keyword evidence="1" id="KW-0732">Signal</keyword>
<dbReference type="EMBL" id="JARJCN010000065">
    <property type="protein sequence ID" value="KAJ7078555.1"/>
    <property type="molecule type" value="Genomic_DNA"/>
</dbReference>
<keyword evidence="3" id="KW-1185">Reference proteome</keyword>
<protein>
    <submittedName>
        <fullName evidence="2">Uncharacterized protein</fullName>
    </submittedName>
</protein>
<comment type="caution">
    <text evidence="2">The sequence shown here is derived from an EMBL/GenBank/DDBJ whole genome shotgun (WGS) entry which is preliminary data.</text>
</comment>